<dbReference type="Gene3D" id="3.40.710.10">
    <property type="entry name" value="DD-peptidase/beta-lactamase superfamily"/>
    <property type="match status" value="1"/>
</dbReference>
<dbReference type="GO" id="GO:0008800">
    <property type="term" value="F:beta-lactamase activity"/>
    <property type="evidence" value="ECO:0007669"/>
    <property type="project" value="UniProtKB-EC"/>
</dbReference>
<dbReference type="InterPro" id="IPR000871">
    <property type="entry name" value="Beta-lactam_class-A"/>
</dbReference>
<proteinExistence type="predicted"/>
<dbReference type="PANTHER" id="PTHR35333">
    <property type="entry name" value="BETA-LACTAMASE"/>
    <property type="match status" value="1"/>
</dbReference>
<evidence type="ECO:0000313" key="2">
    <source>
        <dbReference type="EMBL" id="MBP2381567.1"/>
    </source>
</evidence>
<dbReference type="Pfam" id="PF13354">
    <property type="entry name" value="Beta-lactamase2"/>
    <property type="match status" value="1"/>
</dbReference>
<comment type="caution">
    <text evidence="2">The sequence shown here is derived from an EMBL/GenBank/DDBJ whole genome shotgun (WGS) entry which is preliminary data.</text>
</comment>
<reference evidence="2 3" key="1">
    <citation type="submission" date="2021-03" db="EMBL/GenBank/DDBJ databases">
        <title>Sequencing the genomes of 1000 actinobacteria strains.</title>
        <authorList>
            <person name="Klenk H.-P."/>
        </authorList>
    </citation>
    <scope>NUCLEOTIDE SEQUENCE [LARGE SCALE GENOMIC DNA]</scope>
    <source>
        <strain evidence="2 3">DSM 14566</strain>
    </source>
</reference>
<dbReference type="SUPFAM" id="SSF56601">
    <property type="entry name" value="beta-lactamase/transpeptidase-like"/>
    <property type="match status" value="1"/>
</dbReference>
<keyword evidence="3" id="KW-1185">Reference proteome</keyword>
<evidence type="ECO:0000313" key="3">
    <source>
        <dbReference type="Proteomes" id="UP001519290"/>
    </source>
</evidence>
<protein>
    <submittedName>
        <fullName evidence="2">Beta-lactamase class A</fullName>
        <ecNumber evidence="2">3.5.2.6</ecNumber>
    </submittedName>
</protein>
<dbReference type="Proteomes" id="UP001519290">
    <property type="component" value="Unassembled WGS sequence"/>
</dbReference>
<gene>
    <name evidence="2" type="ORF">JOF43_001524</name>
</gene>
<dbReference type="InterPro" id="IPR012338">
    <property type="entry name" value="Beta-lactam/transpept-like"/>
</dbReference>
<dbReference type="InterPro" id="IPR045155">
    <property type="entry name" value="Beta-lactam_cat"/>
</dbReference>
<keyword evidence="2" id="KW-0378">Hydrolase</keyword>
<accession>A0ABS4WZE2</accession>
<evidence type="ECO:0000259" key="1">
    <source>
        <dbReference type="Pfam" id="PF13354"/>
    </source>
</evidence>
<dbReference type="EC" id="3.5.2.6" evidence="2"/>
<organism evidence="2 3">
    <name type="scientific">Brachybacterium sacelli</name>
    <dbReference type="NCBI Taxonomy" id="173364"/>
    <lineage>
        <taxon>Bacteria</taxon>
        <taxon>Bacillati</taxon>
        <taxon>Actinomycetota</taxon>
        <taxon>Actinomycetes</taxon>
        <taxon>Micrococcales</taxon>
        <taxon>Dermabacteraceae</taxon>
        <taxon>Brachybacterium</taxon>
    </lineage>
</organism>
<dbReference type="PANTHER" id="PTHR35333:SF3">
    <property type="entry name" value="BETA-LACTAMASE-TYPE TRANSPEPTIDASE FOLD CONTAINING PROTEIN"/>
    <property type="match status" value="1"/>
</dbReference>
<name>A0ABS4WZE2_9MICO</name>
<dbReference type="EMBL" id="JAGIOD010000001">
    <property type="protein sequence ID" value="MBP2381567.1"/>
    <property type="molecule type" value="Genomic_DNA"/>
</dbReference>
<feature type="domain" description="Beta-lactamase class A catalytic" evidence="1">
    <location>
        <begin position="26"/>
        <end position="273"/>
    </location>
</feature>
<sequence length="309" mass="32816">MRVGSEFHEVTRRVREELDAAGLSASILARDLGTGVEIALDADRTFPAASLVKLPLGAFVLGQIHRGELDPARPVAVAPQGISVPGPAGTTRFRHEARVAVEDLVTLAITVSDNAAADALLTVVGPEQVNAWLSETGLAEIRVRHTLSTLHARAPDGNSAEHTRRTHVLAQRGGSASGHHAMPEFDRSRASIGTARAFATLLTEIWRPTAMPQPVAARLRELLHANVHRQRLAPDLASDASRWASKTGTLLNLRHEVGTLEEEDGSALVLCALSASRVPAGEQPAADAALGAAARQVRDALRAAFPREL</sequence>
<dbReference type="RefSeq" id="WP_209900825.1">
    <property type="nucleotide sequence ID" value="NZ_BAAAJW010000002.1"/>
</dbReference>